<gene>
    <name evidence="1" type="ORF">Vau01_078680</name>
</gene>
<dbReference type="AlphaFoldDB" id="A0A8J3ZCE6"/>
<dbReference type="PANTHER" id="PTHR38479">
    <property type="entry name" value="LMO0824 PROTEIN"/>
    <property type="match status" value="1"/>
</dbReference>
<evidence type="ECO:0000313" key="1">
    <source>
        <dbReference type="EMBL" id="GIJ60352.1"/>
    </source>
</evidence>
<name>A0A8J3ZCE6_9ACTN</name>
<accession>A0A8J3ZCE6</accession>
<proteinExistence type="predicted"/>
<reference evidence="1" key="1">
    <citation type="submission" date="2021-01" db="EMBL/GenBank/DDBJ databases">
        <title>Whole genome shotgun sequence of Virgisporangium aurantiacum NBRC 16421.</title>
        <authorList>
            <person name="Komaki H."/>
            <person name="Tamura T."/>
        </authorList>
    </citation>
    <scope>NUCLEOTIDE SEQUENCE</scope>
    <source>
        <strain evidence="1">NBRC 16421</strain>
    </source>
</reference>
<dbReference type="PANTHER" id="PTHR38479:SF2">
    <property type="entry name" value="WINGED HELIX DNA-BINDING DOMAIN-CONTAINING PROTEIN"/>
    <property type="match status" value="1"/>
</dbReference>
<comment type="caution">
    <text evidence="1">The sequence shown here is derived from an EMBL/GenBank/DDBJ whole genome shotgun (WGS) entry which is preliminary data.</text>
</comment>
<dbReference type="EMBL" id="BOPG01000053">
    <property type="protein sequence ID" value="GIJ60352.1"/>
    <property type="molecule type" value="Genomic_DNA"/>
</dbReference>
<evidence type="ECO:0000313" key="2">
    <source>
        <dbReference type="Proteomes" id="UP000612585"/>
    </source>
</evidence>
<organism evidence="1 2">
    <name type="scientific">Virgisporangium aurantiacum</name>
    <dbReference type="NCBI Taxonomy" id="175570"/>
    <lineage>
        <taxon>Bacteria</taxon>
        <taxon>Bacillati</taxon>
        <taxon>Actinomycetota</taxon>
        <taxon>Actinomycetes</taxon>
        <taxon>Micromonosporales</taxon>
        <taxon>Micromonosporaceae</taxon>
        <taxon>Virgisporangium</taxon>
    </lineage>
</organism>
<sequence length="365" mass="40679">MVPRLPVVTLRGLNRATLHRQFLLERVTRTAYDTVEHLVGMQAQEPLSAYYGLWSRLVAFDPTELSGLLTDRRAVRAPLHRTTIHLVTDADHGRLEPLFREMLHRRFASSPFRSVLDGLDLDEFRAAVATLVTGNPRSRAELASLLAGRWPALDAESLGYAVTHLLPVVQVPPRGVWGRSGRPLWTTAGSWLGPPGAASDRESLVRRYLAAFGPASVRDIQTWSGLTRLRPVVEGMELRRLRDWRGRELFDVPDGALPDPDTPAPVRFLPEFDNVLLAHDDRTRIISDEDYRRGIVIGGRSTVLVDGFVHGTWTVSTAGLDVQAFRPLTPAQRAAVEEEGMRLLEFAGSERSTVRPAVYVAHTRS</sequence>
<dbReference type="Pfam" id="PF06224">
    <property type="entry name" value="AlkZ-like"/>
    <property type="match status" value="1"/>
</dbReference>
<dbReference type="RefSeq" id="WP_204004522.1">
    <property type="nucleotide sequence ID" value="NZ_BOPG01000053.1"/>
</dbReference>
<keyword evidence="2" id="KW-1185">Reference proteome</keyword>
<dbReference type="InterPro" id="IPR009351">
    <property type="entry name" value="AlkZ-like"/>
</dbReference>
<evidence type="ECO:0008006" key="3">
    <source>
        <dbReference type="Google" id="ProtNLM"/>
    </source>
</evidence>
<protein>
    <recommendedName>
        <fullName evidence="3">Winged helix DNA-binding domain-containing protein</fullName>
    </recommendedName>
</protein>
<dbReference type="Proteomes" id="UP000612585">
    <property type="component" value="Unassembled WGS sequence"/>
</dbReference>